<dbReference type="GO" id="GO:0005886">
    <property type="term" value="C:plasma membrane"/>
    <property type="evidence" value="ECO:0007669"/>
    <property type="project" value="TreeGrafter"/>
</dbReference>
<reference evidence="8 9" key="1">
    <citation type="submission" date="2020-12" db="EMBL/GenBank/DDBJ databases">
        <title>Metabolic potential, ecology and presence of endohyphal bacteria is reflected in genomic diversity of Mucoromycotina.</title>
        <authorList>
            <person name="Muszewska A."/>
            <person name="Okrasinska A."/>
            <person name="Steczkiewicz K."/>
            <person name="Drgas O."/>
            <person name="Orlowska M."/>
            <person name="Perlinska-Lenart U."/>
            <person name="Aleksandrzak-Piekarczyk T."/>
            <person name="Szatraj K."/>
            <person name="Zielenkiewicz U."/>
            <person name="Pilsyk S."/>
            <person name="Malc E."/>
            <person name="Mieczkowski P."/>
            <person name="Kruszewska J.S."/>
            <person name="Biernat P."/>
            <person name="Pawlowska J."/>
        </authorList>
    </citation>
    <scope>NUCLEOTIDE SEQUENCE [LARGE SCALE GENOMIC DNA]</scope>
    <source>
        <strain evidence="8 9">CBS 142.35</strain>
    </source>
</reference>
<comment type="subcellular location">
    <subcellularLocation>
        <location evidence="1">Membrane</location>
        <topology evidence="1">Multi-pass membrane protein</topology>
    </subcellularLocation>
</comment>
<feature type="compositionally biased region" description="Polar residues" evidence="5">
    <location>
        <begin position="472"/>
        <end position="489"/>
    </location>
</feature>
<dbReference type="PANTHER" id="PTHR23501">
    <property type="entry name" value="MAJOR FACILITATOR SUPERFAMILY"/>
    <property type="match status" value="1"/>
</dbReference>
<dbReference type="Pfam" id="PF07690">
    <property type="entry name" value="MFS_1"/>
    <property type="match status" value="1"/>
</dbReference>
<dbReference type="OrthoDB" id="10021397at2759"/>
<comment type="caution">
    <text evidence="8">The sequence shown here is derived from an EMBL/GenBank/DDBJ whole genome shotgun (WGS) entry which is preliminary data.</text>
</comment>
<keyword evidence="2 6" id="KW-0812">Transmembrane</keyword>
<dbReference type="AlphaFoldDB" id="A0A8H7VI31"/>
<evidence type="ECO:0000259" key="7">
    <source>
        <dbReference type="PROSITE" id="PS50850"/>
    </source>
</evidence>
<feature type="transmembrane region" description="Helical" evidence="6">
    <location>
        <begin position="264"/>
        <end position="284"/>
    </location>
</feature>
<dbReference type="EMBL" id="JAEPRB010000112">
    <property type="protein sequence ID" value="KAG2221330.1"/>
    <property type="molecule type" value="Genomic_DNA"/>
</dbReference>
<gene>
    <name evidence="8" type="ORF">INT45_014014</name>
</gene>
<dbReference type="SUPFAM" id="SSF103473">
    <property type="entry name" value="MFS general substrate transporter"/>
    <property type="match status" value="1"/>
</dbReference>
<evidence type="ECO:0000313" key="9">
    <source>
        <dbReference type="Proteomes" id="UP000646827"/>
    </source>
</evidence>
<dbReference type="PROSITE" id="PS50850">
    <property type="entry name" value="MFS"/>
    <property type="match status" value="1"/>
</dbReference>
<keyword evidence="3 6" id="KW-1133">Transmembrane helix</keyword>
<feature type="domain" description="Major facilitator superfamily (MFS) profile" evidence="7">
    <location>
        <begin position="1"/>
        <end position="419"/>
    </location>
</feature>
<evidence type="ECO:0000256" key="2">
    <source>
        <dbReference type="ARBA" id="ARBA00022692"/>
    </source>
</evidence>
<evidence type="ECO:0000313" key="8">
    <source>
        <dbReference type="EMBL" id="KAG2221330.1"/>
    </source>
</evidence>
<name>A0A8H7VI31_9FUNG</name>
<dbReference type="Proteomes" id="UP000646827">
    <property type="component" value="Unassembled WGS sequence"/>
</dbReference>
<accession>A0A8H7VI31</accession>
<feature type="transmembrane region" description="Helical" evidence="6">
    <location>
        <begin position="123"/>
        <end position="143"/>
    </location>
</feature>
<feature type="transmembrane region" description="Helical" evidence="6">
    <location>
        <begin position="187"/>
        <end position="207"/>
    </location>
</feature>
<feature type="transmembrane region" description="Helical" evidence="6">
    <location>
        <begin position="324"/>
        <end position="344"/>
    </location>
</feature>
<dbReference type="InterPro" id="IPR011701">
    <property type="entry name" value="MFS"/>
</dbReference>
<evidence type="ECO:0000256" key="4">
    <source>
        <dbReference type="ARBA" id="ARBA00023136"/>
    </source>
</evidence>
<dbReference type="Gene3D" id="1.20.1720.10">
    <property type="entry name" value="Multidrug resistance protein D"/>
    <property type="match status" value="1"/>
</dbReference>
<feature type="transmembrane region" description="Helical" evidence="6">
    <location>
        <begin position="290"/>
        <end position="312"/>
    </location>
</feature>
<keyword evidence="9" id="KW-1185">Reference proteome</keyword>
<evidence type="ECO:0000256" key="1">
    <source>
        <dbReference type="ARBA" id="ARBA00004141"/>
    </source>
</evidence>
<keyword evidence="4 6" id="KW-0472">Membrane</keyword>
<feature type="transmembrane region" description="Helical" evidence="6">
    <location>
        <begin position="163"/>
        <end position="180"/>
    </location>
</feature>
<feature type="transmembrane region" description="Helical" evidence="6">
    <location>
        <begin position="44"/>
        <end position="71"/>
    </location>
</feature>
<protein>
    <recommendedName>
        <fullName evidence="7">Major facilitator superfamily (MFS) profile domain-containing protein</fullName>
    </recommendedName>
</protein>
<evidence type="ECO:0000256" key="6">
    <source>
        <dbReference type="SAM" id="Phobius"/>
    </source>
</evidence>
<feature type="transmembrane region" description="Helical" evidence="6">
    <location>
        <begin position="13"/>
        <end position="32"/>
    </location>
</feature>
<sequence>MPVIGSEFESMDIASWIATSFLLTFDTFQPLFAKLSDIFGRKQILLLGLTIFILGSIVCGVSKTMIMLIIFRAIQGIGAASVKLIELFFHYFSLNSIVMVISSVCGPLIGGAFTEYVTWRWNFYINIPIAGLALVALFFFLHLPTEKQDLKQKLKRIDYGGNFLALVAVTLFLLALNFGGQTFPWKSVPVIVCFVLTGIFIAAIIIVETRYAKEPLLPPHLFKNRTIISLFIINISLGITFFGILFYLPVYFQVIRNDSAMWSGIRLIPFQIIVCFFAASTGILMNKLGIYRPIIIVGLAVATVSIGLFSLFDIKTSWSMIYGLTVLCGAGLGCLFTTTIIALQAAADPKDVAVVTGLNNFTRALGGALGIAIASAALNSTLQNNLSNIIPIEYASLVIQSKDYIRNGLPLEYMEPTLRVYMDSLKFMWCILIIMSGLGFVSSLFMEHYELLTIPPKNSDCNNHDVEGGAVDSSNTNNVSVTEKVTSNT</sequence>
<feature type="transmembrane region" description="Helical" evidence="6">
    <location>
        <begin position="91"/>
        <end position="111"/>
    </location>
</feature>
<evidence type="ECO:0000256" key="3">
    <source>
        <dbReference type="ARBA" id="ARBA00022989"/>
    </source>
</evidence>
<feature type="transmembrane region" description="Helical" evidence="6">
    <location>
        <begin position="364"/>
        <end position="382"/>
    </location>
</feature>
<dbReference type="CDD" id="cd17502">
    <property type="entry name" value="MFS_Azr1_MDR_like"/>
    <property type="match status" value="1"/>
</dbReference>
<evidence type="ECO:0000256" key="5">
    <source>
        <dbReference type="SAM" id="MobiDB-lite"/>
    </source>
</evidence>
<proteinExistence type="predicted"/>
<feature type="region of interest" description="Disordered" evidence="5">
    <location>
        <begin position="463"/>
        <end position="489"/>
    </location>
</feature>
<feature type="transmembrane region" description="Helical" evidence="6">
    <location>
        <begin position="227"/>
        <end position="252"/>
    </location>
</feature>
<dbReference type="InterPro" id="IPR036259">
    <property type="entry name" value="MFS_trans_sf"/>
</dbReference>
<dbReference type="PANTHER" id="PTHR23501:SF102">
    <property type="entry name" value="DRUG TRANSPORTER, PUTATIVE (AFU_ORTHOLOGUE AFUA_3G08530)-RELATED"/>
    <property type="match status" value="1"/>
</dbReference>
<dbReference type="Gene3D" id="1.20.1250.20">
    <property type="entry name" value="MFS general substrate transporter like domains"/>
    <property type="match status" value="1"/>
</dbReference>
<feature type="transmembrane region" description="Helical" evidence="6">
    <location>
        <begin position="427"/>
        <end position="446"/>
    </location>
</feature>
<dbReference type="GO" id="GO:0022857">
    <property type="term" value="F:transmembrane transporter activity"/>
    <property type="evidence" value="ECO:0007669"/>
    <property type="project" value="InterPro"/>
</dbReference>
<organism evidence="8 9">
    <name type="scientific">Circinella minor</name>
    <dbReference type="NCBI Taxonomy" id="1195481"/>
    <lineage>
        <taxon>Eukaryota</taxon>
        <taxon>Fungi</taxon>
        <taxon>Fungi incertae sedis</taxon>
        <taxon>Mucoromycota</taxon>
        <taxon>Mucoromycotina</taxon>
        <taxon>Mucoromycetes</taxon>
        <taxon>Mucorales</taxon>
        <taxon>Lichtheimiaceae</taxon>
        <taxon>Circinella</taxon>
    </lineage>
</organism>
<dbReference type="InterPro" id="IPR020846">
    <property type="entry name" value="MFS_dom"/>
</dbReference>